<dbReference type="EMBL" id="BMAW01005704">
    <property type="protein sequence ID" value="GFS95557.1"/>
    <property type="molecule type" value="Genomic_DNA"/>
</dbReference>
<sequence>MSPNLTREKMIACIKVVLNVFLFTSDKENFARTSLCDLFIGITMYEIGFFMFAVNNVAGRKMLEEIVIIRDIVIGMKSPTKERGKRPQTQRDVFVGDWHSGETSDETSEKQNRDGDRTTIAPRLYSCLFQISCVL</sequence>
<dbReference type="Proteomes" id="UP000887013">
    <property type="component" value="Unassembled WGS sequence"/>
</dbReference>
<gene>
    <name evidence="2" type="ORF">NPIL_627321</name>
</gene>
<name>A0A8X6N5R9_NEPPI</name>
<reference evidence="2" key="1">
    <citation type="submission" date="2020-08" db="EMBL/GenBank/DDBJ databases">
        <title>Multicomponent nature underlies the extraordinary mechanical properties of spider dragline silk.</title>
        <authorList>
            <person name="Kono N."/>
            <person name="Nakamura H."/>
            <person name="Mori M."/>
            <person name="Yoshida Y."/>
            <person name="Ohtoshi R."/>
            <person name="Malay A.D."/>
            <person name="Moran D.A.P."/>
            <person name="Tomita M."/>
            <person name="Numata K."/>
            <person name="Arakawa K."/>
        </authorList>
    </citation>
    <scope>NUCLEOTIDE SEQUENCE</scope>
</reference>
<evidence type="ECO:0000313" key="2">
    <source>
        <dbReference type="EMBL" id="GFS95557.1"/>
    </source>
</evidence>
<accession>A0A8X6N5R9</accession>
<protein>
    <submittedName>
        <fullName evidence="2">Uncharacterized protein</fullName>
    </submittedName>
</protein>
<organism evidence="2 3">
    <name type="scientific">Nephila pilipes</name>
    <name type="common">Giant wood spider</name>
    <name type="synonym">Nephila maculata</name>
    <dbReference type="NCBI Taxonomy" id="299642"/>
    <lineage>
        <taxon>Eukaryota</taxon>
        <taxon>Metazoa</taxon>
        <taxon>Ecdysozoa</taxon>
        <taxon>Arthropoda</taxon>
        <taxon>Chelicerata</taxon>
        <taxon>Arachnida</taxon>
        <taxon>Araneae</taxon>
        <taxon>Araneomorphae</taxon>
        <taxon>Entelegynae</taxon>
        <taxon>Araneoidea</taxon>
        <taxon>Nephilidae</taxon>
        <taxon>Nephila</taxon>
    </lineage>
</organism>
<dbReference type="AlphaFoldDB" id="A0A8X6N5R9"/>
<feature type="compositionally biased region" description="Basic and acidic residues" evidence="1">
    <location>
        <begin position="99"/>
        <end position="115"/>
    </location>
</feature>
<feature type="region of interest" description="Disordered" evidence="1">
    <location>
        <begin position="79"/>
        <end position="115"/>
    </location>
</feature>
<evidence type="ECO:0000256" key="1">
    <source>
        <dbReference type="SAM" id="MobiDB-lite"/>
    </source>
</evidence>
<comment type="caution">
    <text evidence="2">The sequence shown here is derived from an EMBL/GenBank/DDBJ whole genome shotgun (WGS) entry which is preliminary data.</text>
</comment>
<evidence type="ECO:0000313" key="3">
    <source>
        <dbReference type="Proteomes" id="UP000887013"/>
    </source>
</evidence>
<proteinExistence type="predicted"/>
<keyword evidence="3" id="KW-1185">Reference proteome</keyword>